<feature type="domain" description="EamA" evidence="7">
    <location>
        <begin position="165"/>
        <end position="293"/>
    </location>
</feature>
<evidence type="ECO:0000313" key="9">
    <source>
        <dbReference type="Proteomes" id="UP000033220"/>
    </source>
</evidence>
<feature type="transmembrane region" description="Helical" evidence="6">
    <location>
        <begin position="69"/>
        <end position="91"/>
    </location>
</feature>
<feature type="transmembrane region" description="Helical" evidence="6">
    <location>
        <begin position="38"/>
        <end position="57"/>
    </location>
</feature>
<reference evidence="8 9" key="1">
    <citation type="submission" date="2012-02" db="EMBL/GenBank/DDBJ databases">
        <title>Shotgun genome sequence of Phaeospirillum photometricum DSM 122.</title>
        <authorList>
            <person name="Duquesne K."/>
            <person name="Sturgis J."/>
        </authorList>
    </citation>
    <scope>NUCLEOTIDE SEQUENCE [LARGE SCALE GENOMIC DNA]</scope>
    <source>
        <strain evidence="9">DSM122</strain>
    </source>
</reference>
<dbReference type="InterPro" id="IPR050638">
    <property type="entry name" value="AA-Vitamin_Transporters"/>
</dbReference>
<dbReference type="PATRIC" id="fig|1150469.3.peg.2407"/>
<feature type="transmembrane region" description="Helical" evidence="6">
    <location>
        <begin position="12"/>
        <end position="32"/>
    </location>
</feature>
<keyword evidence="9" id="KW-1185">Reference proteome</keyword>
<feature type="transmembrane region" description="Helical" evidence="6">
    <location>
        <begin position="128"/>
        <end position="147"/>
    </location>
</feature>
<gene>
    <name evidence="8" type="ORF">RSPPHO_02139</name>
</gene>
<proteinExistence type="inferred from homology"/>
<evidence type="ECO:0000256" key="1">
    <source>
        <dbReference type="ARBA" id="ARBA00004141"/>
    </source>
</evidence>
<comment type="subcellular location">
    <subcellularLocation>
        <location evidence="1">Membrane</location>
        <topology evidence="1">Multi-pass membrane protein</topology>
    </subcellularLocation>
</comment>
<evidence type="ECO:0000256" key="2">
    <source>
        <dbReference type="ARBA" id="ARBA00007362"/>
    </source>
</evidence>
<evidence type="ECO:0000256" key="4">
    <source>
        <dbReference type="ARBA" id="ARBA00022989"/>
    </source>
</evidence>
<dbReference type="PANTHER" id="PTHR32322">
    <property type="entry name" value="INNER MEMBRANE TRANSPORTER"/>
    <property type="match status" value="1"/>
</dbReference>
<dbReference type="Pfam" id="PF00892">
    <property type="entry name" value="EamA"/>
    <property type="match status" value="2"/>
</dbReference>
<dbReference type="InterPro" id="IPR037185">
    <property type="entry name" value="EmrE-like"/>
</dbReference>
<evidence type="ECO:0000256" key="5">
    <source>
        <dbReference type="ARBA" id="ARBA00023136"/>
    </source>
</evidence>
<dbReference type="SUPFAM" id="SSF103481">
    <property type="entry name" value="Multidrug resistance efflux transporter EmrE"/>
    <property type="match status" value="2"/>
</dbReference>
<dbReference type="AlphaFoldDB" id="H6SLA0"/>
<dbReference type="HOGENOM" id="CLU_033863_10_0_5"/>
<feature type="transmembrane region" description="Helical" evidence="6">
    <location>
        <begin position="255"/>
        <end position="271"/>
    </location>
</feature>
<dbReference type="Proteomes" id="UP000033220">
    <property type="component" value="Chromosome DSM 122"/>
</dbReference>
<dbReference type="PANTHER" id="PTHR32322:SF2">
    <property type="entry name" value="EAMA DOMAIN-CONTAINING PROTEIN"/>
    <property type="match status" value="1"/>
</dbReference>
<dbReference type="GO" id="GO:0016020">
    <property type="term" value="C:membrane"/>
    <property type="evidence" value="ECO:0007669"/>
    <property type="project" value="UniProtKB-SubCell"/>
</dbReference>
<dbReference type="KEGG" id="rpm:RSPPHO_02139"/>
<dbReference type="EMBL" id="HE663493">
    <property type="protein sequence ID" value="CCG08765.1"/>
    <property type="molecule type" value="Genomic_DNA"/>
</dbReference>
<feature type="transmembrane region" description="Helical" evidence="6">
    <location>
        <begin position="277"/>
        <end position="294"/>
    </location>
</feature>
<sequence length="296" mass="31017">MKRRRGGGMSRVLPALFVVLWSSGFVGARAVLPYSEPFTFLALRFGLTALVLLPVVLARRAPVPHGGSFFHVVVAGLMVHAWYLGGVFFAVDRGMPAGLIALIAGLQPLLTAALALPLLGERPSRRQWGGLGLGLIGVIMVLGEKLAPQGDTLFSGFGLPALGGGLLALVGLTVGTLYQKRFCQGVDLGMASFLQFTVSTMALLPLAFLLETRTIAWTGEFIAGLVWLVLGLSVGAVFLLLLLIKRGGASQVASLFYLVPPVTALMAWALYDEPLGPLALAGMAVAGTGVALAARR</sequence>
<name>H6SLA0_PARPM</name>
<dbReference type="eggNOG" id="COG0697">
    <property type="taxonomic scope" value="Bacteria"/>
</dbReference>
<keyword evidence="3 6" id="KW-0812">Transmembrane</keyword>
<protein>
    <recommendedName>
        <fullName evidence="7">EamA domain-containing protein</fullName>
    </recommendedName>
</protein>
<evidence type="ECO:0000313" key="8">
    <source>
        <dbReference type="EMBL" id="CCG08765.1"/>
    </source>
</evidence>
<evidence type="ECO:0000256" key="6">
    <source>
        <dbReference type="SAM" id="Phobius"/>
    </source>
</evidence>
<feature type="domain" description="EamA" evidence="7">
    <location>
        <begin position="16"/>
        <end position="142"/>
    </location>
</feature>
<evidence type="ECO:0000256" key="3">
    <source>
        <dbReference type="ARBA" id="ARBA00022692"/>
    </source>
</evidence>
<dbReference type="InterPro" id="IPR000620">
    <property type="entry name" value="EamA_dom"/>
</dbReference>
<feature type="transmembrane region" description="Helical" evidence="6">
    <location>
        <begin position="190"/>
        <end position="209"/>
    </location>
</feature>
<dbReference type="Gene3D" id="1.10.3730.20">
    <property type="match status" value="1"/>
</dbReference>
<feature type="transmembrane region" description="Helical" evidence="6">
    <location>
        <begin position="153"/>
        <end position="178"/>
    </location>
</feature>
<comment type="similarity">
    <text evidence="2">Belongs to the EamA transporter family.</text>
</comment>
<keyword evidence="5 6" id="KW-0472">Membrane</keyword>
<feature type="transmembrane region" description="Helical" evidence="6">
    <location>
        <begin position="97"/>
        <end position="116"/>
    </location>
</feature>
<accession>H6SLA0</accession>
<keyword evidence="4 6" id="KW-1133">Transmembrane helix</keyword>
<organism evidence="8 9">
    <name type="scientific">Pararhodospirillum photometricum DSM 122</name>
    <dbReference type="NCBI Taxonomy" id="1150469"/>
    <lineage>
        <taxon>Bacteria</taxon>
        <taxon>Pseudomonadati</taxon>
        <taxon>Pseudomonadota</taxon>
        <taxon>Alphaproteobacteria</taxon>
        <taxon>Rhodospirillales</taxon>
        <taxon>Rhodospirillaceae</taxon>
        <taxon>Pararhodospirillum</taxon>
    </lineage>
</organism>
<feature type="transmembrane region" description="Helical" evidence="6">
    <location>
        <begin position="221"/>
        <end position="243"/>
    </location>
</feature>
<evidence type="ECO:0000259" key="7">
    <source>
        <dbReference type="Pfam" id="PF00892"/>
    </source>
</evidence>
<dbReference type="STRING" id="1150469.RSPPHO_02139"/>